<name>C5CIB4_KOSOT</name>
<reference evidence="1 2" key="1">
    <citation type="submission" date="2009-06" db="EMBL/GenBank/DDBJ databases">
        <title>Complete sequence of Thermotogales bacterium TBF 19.5.1.</title>
        <authorList>
            <consortium name="US DOE Joint Genome Institute"/>
            <person name="Lucas S."/>
            <person name="Copeland A."/>
            <person name="Lapidus A."/>
            <person name="Glavina del Rio T."/>
            <person name="Tice H."/>
            <person name="Bruce D."/>
            <person name="Goodwin L."/>
            <person name="Pitluck S."/>
            <person name="Chertkov O."/>
            <person name="Brettin T."/>
            <person name="Detter J.C."/>
            <person name="Han C."/>
            <person name="Schmutz J."/>
            <person name="Larimer F."/>
            <person name="Land M."/>
            <person name="Hauser L."/>
            <person name="Kyrpides N."/>
            <person name="Ovchinnikova G."/>
            <person name="Noll K."/>
        </authorList>
    </citation>
    <scope>NUCLEOTIDE SEQUENCE [LARGE SCALE GENOMIC DNA]</scope>
    <source>
        <strain evidence="2">ATCC BAA-1733 / DSM 21960 / TBF 19.5.1</strain>
    </source>
</reference>
<dbReference type="AlphaFoldDB" id="C5CIB4"/>
<organism evidence="1 2">
    <name type="scientific">Kosmotoga olearia (strain ATCC BAA-1733 / DSM 21960 / TBF 19.5.1)</name>
    <dbReference type="NCBI Taxonomy" id="521045"/>
    <lineage>
        <taxon>Bacteria</taxon>
        <taxon>Thermotogati</taxon>
        <taxon>Thermotogota</taxon>
        <taxon>Thermotogae</taxon>
        <taxon>Kosmotogales</taxon>
        <taxon>Kosmotogaceae</taxon>
        <taxon>Kosmotoga</taxon>
    </lineage>
</organism>
<dbReference type="EMBL" id="CP001634">
    <property type="protein sequence ID" value="ACR78848.1"/>
    <property type="molecule type" value="Genomic_DNA"/>
</dbReference>
<accession>C5CIB4</accession>
<dbReference type="OrthoDB" id="9823134at2"/>
<dbReference type="Proteomes" id="UP000002382">
    <property type="component" value="Chromosome"/>
</dbReference>
<gene>
    <name evidence="1" type="ordered locus">Kole_0122</name>
</gene>
<dbReference type="HOGENOM" id="CLU_1203564_0_0_0"/>
<dbReference type="STRING" id="521045.Kole_0122"/>
<evidence type="ECO:0000313" key="1">
    <source>
        <dbReference type="EMBL" id="ACR78848.1"/>
    </source>
</evidence>
<protein>
    <submittedName>
        <fullName evidence="1">Uncharacterized protein</fullName>
    </submittedName>
</protein>
<dbReference type="RefSeq" id="WP_012744636.1">
    <property type="nucleotide sequence ID" value="NC_012785.1"/>
</dbReference>
<evidence type="ECO:0000313" key="2">
    <source>
        <dbReference type="Proteomes" id="UP000002382"/>
    </source>
</evidence>
<sequence>MKRILVFVLLSLSIISFGSYKLGILSFESPYSIHFSGLTEDLVFADDQGRSYQFSNVIEPELSLKANKSSALEFGIDSYDLQISVWFDTLGILGAGRNEFRIGWRKGFFEAGIGIRTLFINITKQLAWRLADYSYYMTIDGTLFDPTQTEVLLIHRINDYCPGIYFTAYFGNFWFSIAGYPLEFSSIFEERYLKISDDDNEEKIYYPGGGSFSFSNDEFSFAIGWSFKLF</sequence>
<keyword evidence="2" id="KW-1185">Reference proteome</keyword>
<proteinExistence type="predicted"/>
<reference evidence="1 2" key="2">
    <citation type="journal article" date="2011" name="J. Bacteriol.">
        <title>Genome Sequence of Kosmotoga olearia Strain TBF 19.5.1, a Thermophilic Bacterium with a Wide Growth Temperature Range, Isolated from the Troll B Oil Platform in the North Sea.</title>
        <authorList>
            <person name="Swithers K.S."/>
            <person name="Dipippo J.L."/>
            <person name="Bruce D.C."/>
            <person name="Detter C."/>
            <person name="Tapia R."/>
            <person name="Han S."/>
            <person name="Goodwin L.A."/>
            <person name="Han J."/>
            <person name="Woyke T."/>
            <person name="Pitluck S."/>
            <person name="Pennacchio L."/>
            <person name="Nolan M."/>
            <person name="Mikhailova N."/>
            <person name="Land M.L."/>
            <person name="Nesbo C.L."/>
            <person name="Gogarten J.P."/>
            <person name="Noll K.M."/>
        </authorList>
    </citation>
    <scope>NUCLEOTIDE SEQUENCE [LARGE SCALE GENOMIC DNA]</scope>
    <source>
        <strain evidence="2">ATCC BAA-1733 / DSM 21960 / TBF 19.5.1</strain>
    </source>
</reference>
<dbReference type="KEGG" id="kol:Kole_0122"/>